<dbReference type="Proteomes" id="UP000214365">
    <property type="component" value="Unassembled WGS sequence"/>
</dbReference>
<dbReference type="SUPFAM" id="SSF57959">
    <property type="entry name" value="Leucine zipper domain"/>
    <property type="match status" value="1"/>
</dbReference>
<evidence type="ECO:0000256" key="1">
    <source>
        <dbReference type="SAM" id="MobiDB-lite"/>
    </source>
</evidence>
<comment type="caution">
    <text evidence="2">The sequence shown here is derived from an EMBL/GenBank/DDBJ whole genome shotgun (WGS) entry which is preliminary data.</text>
</comment>
<dbReference type="Gene3D" id="1.20.5.170">
    <property type="match status" value="1"/>
</dbReference>
<evidence type="ECO:0000313" key="2">
    <source>
        <dbReference type="EMBL" id="OKL60630.1"/>
    </source>
</evidence>
<proteinExistence type="predicted"/>
<dbReference type="InterPro" id="IPR046347">
    <property type="entry name" value="bZIP_sf"/>
</dbReference>
<dbReference type="RefSeq" id="XP_020120751.1">
    <property type="nucleotide sequence ID" value="XM_020266456.1"/>
</dbReference>
<keyword evidence="3" id="KW-1185">Reference proteome</keyword>
<evidence type="ECO:0008006" key="4">
    <source>
        <dbReference type="Google" id="ProtNLM"/>
    </source>
</evidence>
<name>A0A1Q5Q9K0_TALAT</name>
<gene>
    <name evidence="2" type="ORF">UA08_04163</name>
</gene>
<dbReference type="CDD" id="cd14688">
    <property type="entry name" value="bZIP_YAP"/>
    <property type="match status" value="1"/>
</dbReference>
<reference evidence="2 3" key="1">
    <citation type="submission" date="2015-06" db="EMBL/GenBank/DDBJ databases">
        <title>Talaromyces atroroseus IBT 11181 draft genome.</title>
        <authorList>
            <person name="Rasmussen K.B."/>
            <person name="Rasmussen S."/>
            <person name="Petersen B."/>
            <person name="Sicheritz-Ponten T."/>
            <person name="Mortensen U.H."/>
            <person name="Thrane U."/>
        </authorList>
    </citation>
    <scope>NUCLEOTIDE SEQUENCE [LARGE SCALE GENOMIC DNA]</scope>
    <source>
        <strain evidence="2 3">IBT 11181</strain>
    </source>
</reference>
<dbReference type="EMBL" id="LFMY01000005">
    <property type="protein sequence ID" value="OKL60630.1"/>
    <property type="molecule type" value="Genomic_DNA"/>
</dbReference>
<dbReference type="AlphaFoldDB" id="A0A1Q5Q9K0"/>
<dbReference type="PANTHER" id="PTHR42070:SF1">
    <property type="entry name" value="FILAMENT ASSOCIATED PROTEIN, PUTATIVE (AFU_ORTHOLOGUE AFUA_8G06630)-RELATED"/>
    <property type="match status" value="1"/>
</dbReference>
<dbReference type="PANTHER" id="PTHR42070">
    <property type="entry name" value="FILAMENT ASSOCIATED PROTEIN, PUTATIVE (AFU_ORTHOLOGUE AFUA_8G06630)-RELATED"/>
    <property type="match status" value="1"/>
</dbReference>
<accession>A0A1Q5Q9K0</accession>
<dbReference type="GeneID" id="31003918"/>
<protein>
    <recommendedName>
        <fullName evidence="4">BZIP domain-containing protein</fullName>
    </recommendedName>
</protein>
<dbReference type="STRING" id="1441469.A0A1Q5Q9K0"/>
<dbReference type="OrthoDB" id="4505928at2759"/>
<evidence type="ECO:0000313" key="3">
    <source>
        <dbReference type="Proteomes" id="UP000214365"/>
    </source>
</evidence>
<feature type="compositionally biased region" description="Basic and acidic residues" evidence="1">
    <location>
        <begin position="1"/>
        <end position="23"/>
    </location>
</feature>
<dbReference type="GO" id="GO:0003700">
    <property type="term" value="F:DNA-binding transcription factor activity"/>
    <property type="evidence" value="ECO:0007669"/>
    <property type="project" value="InterPro"/>
</dbReference>
<sequence length="259" mass="28614">MSLRPEHTDERSNRLARVRENQRKSRARKQQYIEELEQKVAVCNAQAQQREIEHLIAIQKLEAENAKLRSLLLHRVGITPDFLEDFLKDESHRTAAAGEKIAIPRLKASPSQTPATTNTAKSCSPQLSKSVDGSCAQIPNCQSGSCREPSEVMSVEPTAIQHQTNQSAKMPSIASLCDCGPESTTKWPKSDSSADTTLCEVAQDLIDVYNIRGVDINIIKQRLWPGFRDGDSAGCRVRNNLLFEILDELSGDISASVSS</sequence>
<feature type="region of interest" description="Disordered" evidence="1">
    <location>
        <begin position="1"/>
        <end position="26"/>
    </location>
</feature>
<organism evidence="2 3">
    <name type="scientific">Talaromyces atroroseus</name>
    <dbReference type="NCBI Taxonomy" id="1441469"/>
    <lineage>
        <taxon>Eukaryota</taxon>
        <taxon>Fungi</taxon>
        <taxon>Dikarya</taxon>
        <taxon>Ascomycota</taxon>
        <taxon>Pezizomycotina</taxon>
        <taxon>Eurotiomycetes</taxon>
        <taxon>Eurotiomycetidae</taxon>
        <taxon>Eurotiales</taxon>
        <taxon>Trichocomaceae</taxon>
        <taxon>Talaromyces</taxon>
        <taxon>Talaromyces sect. Trachyspermi</taxon>
    </lineage>
</organism>